<comment type="caution">
    <text evidence="1">The sequence shown here is derived from an EMBL/GenBank/DDBJ whole genome shotgun (WGS) entry which is preliminary data.</text>
</comment>
<reference evidence="1" key="1">
    <citation type="submission" date="2022-11" db="EMBL/GenBank/DDBJ databases">
        <authorList>
            <person name="Morgan W.R."/>
            <person name="Tartar A."/>
        </authorList>
    </citation>
    <scope>NUCLEOTIDE SEQUENCE</scope>
    <source>
        <strain evidence="1">ARSEF 373</strain>
    </source>
</reference>
<dbReference type="AlphaFoldDB" id="A0AAV2Z732"/>
<name>A0AAV2Z732_9STRA</name>
<gene>
    <name evidence="1" type="ORF">N0F65_001771</name>
</gene>
<dbReference type="Proteomes" id="UP001146120">
    <property type="component" value="Unassembled WGS sequence"/>
</dbReference>
<proteinExistence type="predicted"/>
<reference evidence="1" key="2">
    <citation type="journal article" date="2023" name="Microbiol Resour">
        <title>Decontamination and Annotation of the Draft Genome Sequence of the Oomycete Lagenidium giganteum ARSEF 373.</title>
        <authorList>
            <person name="Morgan W.R."/>
            <person name="Tartar A."/>
        </authorList>
    </citation>
    <scope>NUCLEOTIDE SEQUENCE</scope>
    <source>
        <strain evidence="1">ARSEF 373</strain>
    </source>
</reference>
<accession>A0AAV2Z732</accession>
<organism evidence="1 2">
    <name type="scientific">Lagenidium giganteum</name>
    <dbReference type="NCBI Taxonomy" id="4803"/>
    <lineage>
        <taxon>Eukaryota</taxon>
        <taxon>Sar</taxon>
        <taxon>Stramenopiles</taxon>
        <taxon>Oomycota</taxon>
        <taxon>Peronosporomycetes</taxon>
        <taxon>Pythiales</taxon>
        <taxon>Pythiaceae</taxon>
    </lineage>
</organism>
<evidence type="ECO:0000313" key="2">
    <source>
        <dbReference type="Proteomes" id="UP001146120"/>
    </source>
</evidence>
<protein>
    <submittedName>
        <fullName evidence="1">Uncharacterized protein</fullName>
    </submittedName>
</protein>
<sequence length="88" mass="9665">MQQTYLDVTLYTNAGAVHLPHLRCYVIAGDKQEFILGADTLRMLGIDVDAQLAQLAETPLASAGDEDVEAEPDATSSTMIFVRLRPDW</sequence>
<keyword evidence="2" id="KW-1185">Reference proteome</keyword>
<dbReference type="EMBL" id="DAKRPA010000053">
    <property type="protein sequence ID" value="DBA01143.1"/>
    <property type="molecule type" value="Genomic_DNA"/>
</dbReference>
<evidence type="ECO:0000313" key="1">
    <source>
        <dbReference type="EMBL" id="DBA01143.1"/>
    </source>
</evidence>